<feature type="domain" description="Peptidase C45 hydrolase" evidence="1">
    <location>
        <begin position="98"/>
        <end position="303"/>
    </location>
</feature>
<keyword evidence="3" id="KW-1185">Reference proteome</keyword>
<dbReference type="NCBIfam" id="NF040521">
    <property type="entry name" value="C45_proenzyme"/>
    <property type="match status" value="1"/>
</dbReference>
<dbReference type="OrthoDB" id="8617387at2"/>
<proteinExistence type="predicted"/>
<evidence type="ECO:0000313" key="2">
    <source>
        <dbReference type="EMBL" id="SFF81081.1"/>
    </source>
</evidence>
<dbReference type="AlphaFoldDB" id="A0A1I2LVS3"/>
<dbReference type="InterPro" id="IPR047794">
    <property type="entry name" value="C45_proenzyme-like"/>
</dbReference>
<dbReference type="Pfam" id="PF03417">
    <property type="entry name" value="AAT"/>
    <property type="match status" value="1"/>
</dbReference>
<accession>A0A1I2LVS3</accession>
<dbReference type="InterPro" id="IPR029055">
    <property type="entry name" value="Ntn_hydrolases_N"/>
</dbReference>
<dbReference type="STRING" id="1045558.SAMN05216175_101165"/>
<evidence type="ECO:0000259" key="1">
    <source>
        <dbReference type="Pfam" id="PF03417"/>
    </source>
</evidence>
<dbReference type="EMBL" id="FOOU01000001">
    <property type="protein sequence ID" value="SFF81081.1"/>
    <property type="molecule type" value="Genomic_DNA"/>
</dbReference>
<dbReference type="InterPro" id="IPR005079">
    <property type="entry name" value="Peptidase_C45_hydrolase"/>
</dbReference>
<organism evidence="2 3">
    <name type="scientific">Neptunomonas qingdaonensis</name>
    <dbReference type="NCBI Taxonomy" id="1045558"/>
    <lineage>
        <taxon>Bacteria</taxon>
        <taxon>Pseudomonadati</taxon>
        <taxon>Pseudomonadota</taxon>
        <taxon>Gammaproteobacteria</taxon>
        <taxon>Oceanospirillales</taxon>
        <taxon>Oceanospirillaceae</taxon>
        <taxon>Neptunomonas</taxon>
    </lineage>
</organism>
<dbReference type="Proteomes" id="UP000198623">
    <property type="component" value="Unassembled WGS sequence"/>
</dbReference>
<reference evidence="3" key="1">
    <citation type="submission" date="2016-10" db="EMBL/GenBank/DDBJ databases">
        <authorList>
            <person name="Varghese N."/>
            <person name="Submissions S."/>
        </authorList>
    </citation>
    <scope>NUCLEOTIDE SEQUENCE [LARGE SCALE GENOMIC DNA]</scope>
    <source>
        <strain evidence="3">CGMCC 1.10971</strain>
    </source>
</reference>
<dbReference type="SUPFAM" id="SSF56235">
    <property type="entry name" value="N-terminal nucleophile aminohydrolases (Ntn hydrolases)"/>
    <property type="match status" value="1"/>
</dbReference>
<evidence type="ECO:0000313" key="3">
    <source>
        <dbReference type="Proteomes" id="UP000198623"/>
    </source>
</evidence>
<dbReference type="Gene3D" id="3.60.60.10">
    <property type="entry name" value="Penicillin V Acylase, Chain A"/>
    <property type="match status" value="1"/>
</dbReference>
<keyword evidence="2" id="KW-0378">Hydrolase</keyword>
<gene>
    <name evidence="2" type="ORF">SAMN05216175_101165</name>
</gene>
<protein>
    <submittedName>
        <fullName evidence="2">Predicted choloylglycine hydrolase</fullName>
    </submittedName>
</protein>
<dbReference type="RefSeq" id="WP_090723155.1">
    <property type="nucleotide sequence ID" value="NZ_FOOU01000001.1"/>
</dbReference>
<sequence length="323" mass="36654">MKNLEFDVINESVPGDKFSQLFQKGWPAYRAWYLDEGEEARPSYLECVSALEKHMPELVPLYHQIIKLLDCDDLQARFLSLYCPPTFYSACSQLIYKKEQSVLIRNYDFPAFLCEGTILSSQWIDKKIIAMTDCVWGALDGINDAGLVVSINYGGRLIEGSGFGITIVVRYVLETCSTVDEAIAVFNRVPVHLDYNIALLDKTGKHATVFIAPDQAPHVTPQTTSTNHQAHIKDGKPLFLADSTTRLDTLNWLVANNDYSLSDTITQFLHPPLYRQHGDQQSGTLYTAVYNPTQGYVNYVWPHQNLYLTFDHFPEQSIDIHYA</sequence>
<dbReference type="GO" id="GO:0016787">
    <property type="term" value="F:hydrolase activity"/>
    <property type="evidence" value="ECO:0007669"/>
    <property type="project" value="UniProtKB-KW"/>
</dbReference>
<name>A0A1I2LVS3_9GAMM</name>